<feature type="domain" description="Histidine kinase/HSP90-like ATPase" evidence="1">
    <location>
        <begin position="17"/>
        <end position="124"/>
    </location>
</feature>
<keyword evidence="3" id="KW-1185">Reference proteome</keyword>
<organism evidence="2 3">
    <name type="scientific">Nocardioides panacis</name>
    <dbReference type="NCBI Taxonomy" id="2849501"/>
    <lineage>
        <taxon>Bacteria</taxon>
        <taxon>Bacillati</taxon>
        <taxon>Actinomycetota</taxon>
        <taxon>Actinomycetes</taxon>
        <taxon>Propionibacteriales</taxon>
        <taxon>Nocardioidaceae</taxon>
        <taxon>Nocardioides</taxon>
    </lineage>
</organism>
<reference evidence="2" key="1">
    <citation type="submission" date="2021-06" db="EMBL/GenBank/DDBJ databases">
        <title>Complete genome sequence of Nocardioides sp. G188.</title>
        <authorList>
            <person name="Im W.-T."/>
        </authorList>
    </citation>
    <scope>NUCLEOTIDE SEQUENCE</scope>
    <source>
        <strain evidence="2">G188</strain>
    </source>
</reference>
<dbReference type="PANTHER" id="PTHR35526:SF3">
    <property type="entry name" value="ANTI-SIGMA-F FACTOR RSBW"/>
    <property type="match status" value="1"/>
</dbReference>
<dbReference type="PANTHER" id="PTHR35526">
    <property type="entry name" value="ANTI-SIGMA-F FACTOR RSBW-RELATED"/>
    <property type="match status" value="1"/>
</dbReference>
<dbReference type="Pfam" id="PF13581">
    <property type="entry name" value="HATPase_c_2"/>
    <property type="match status" value="1"/>
</dbReference>
<evidence type="ECO:0000259" key="1">
    <source>
        <dbReference type="Pfam" id="PF13581"/>
    </source>
</evidence>
<proteinExistence type="predicted"/>
<dbReference type="AlphaFoldDB" id="A0A975SZJ2"/>
<name>A0A975SZJ2_9ACTN</name>
<dbReference type="RefSeq" id="WP_216940468.1">
    <property type="nucleotide sequence ID" value="NZ_CP077062.1"/>
</dbReference>
<dbReference type="EMBL" id="CP077062">
    <property type="protein sequence ID" value="QWZ08746.1"/>
    <property type="molecule type" value="Genomic_DNA"/>
</dbReference>
<dbReference type="CDD" id="cd16936">
    <property type="entry name" value="HATPase_RsbW-like"/>
    <property type="match status" value="1"/>
</dbReference>
<dbReference type="InterPro" id="IPR050267">
    <property type="entry name" value="Anti-sigma-factor_SerPK"/>
</dbReference>
<evidence type="ECO:0000313" key="3">
    <source>
        <dbReference type="Proteomes" id="UP000683575"/>
    </source>
</evidence>
<dbReference type="KEGG" id="nps:KRR39_02505"/>
<evidence type="ECO:0000313" key="2">
    <source>
        <dbReference type="EMBL" id="QWZ08746.1"/>
    </source>
</evidence>
<sequence>MAACPAWSYDIRLAIQPVSASRARDFVRRRLAEQGLERLEDDVTLVVSELATNAMVHAQTPFTVCLQAFERTLLLEVEDGCRTVPVLVAARGLDTNGRGLSIVSLLSRDWGVNARSDGGKSVWAEFDLV</sequence>
<accession>A0A975SZJ2</accession>
<gene>
    <name evidence="2" type="ORF">KRR39_02505</name>
</gene>
<dbReference type="GO" id="GO:0005524">
    <property type="term" value="F:ATP binding"/>
    <property type="evidence" value="ECO:0007669"/>
    <property type="project" value="UniProtKB-KW"/>
</dbReference>
<dbReference type="InterPro" id="IPR003594">
    <property type="entry name" value="HATPase_dom"/>
</dbReference>
<keyword evidence="2" id="KW-0547">Nucleotide-binding</keyword>
<protein>
    <submittedName>
        <fullName evidence="2">ATP-binding protein</fullName>
    </submittedName>
</protein>
<dbReference type="Proteomes" id="UP000683575">
    <property type="component" value="Chromosome"/>
</dbReference>
<keyword evidence="2" id="KW-0067">ATP-binding</keyword>